<evidence type="ECO:0000313" key="2">
    <source>
        <dbReference type="EMBL" id="SPJ33186.1"/>
    </source>
</evidence>
<evidence type="ECO:0000313" key="3">
    <source>
        <dbReference type="Proteomes" id="UP000244934"/>
    </source>
</evidence>
<sequence>MALRQACRGFNIIFLLTLLETVFGAPIFVGNILIHAL</sequence>
<gene>
    <name evidence="2" type="ORF">KSP9073_01190</name>
</gene>
<proteinExistence type="predicted"/>
<keyword evidence="3" id="KW-1185">Reference proteome</keyword>
<keyword evidence="1" id="KW-0812">Transmembrane</keyword>
<dbReference type="AlphaFoldDB" id="A0A2R8CJW9"/>
<name>A0A2R8CJW9_9GAMM</name>
<dbReference type="Proteomes" id="UP000244934">
    <property type="component" value="Unassembled WGS sequence"/>
</dbReference>
<reference evidence="3" key="1">
    <citation type="submission" date="2018-03" db="EMBL/GenBank/DDBJ databases">
        <authorList>
            <person name="Navarro De La Torre S."/>
        </authorList>
    </citation>
    <scope>NUCLEOTIDE SEQUENCE [LARGE SCALE GENOMIC DNA]</scope>
    <source>
        <strain evidence="3">EAod3</strain>
    </source>
</reference>
<keyword evidence="1" id="KW-0472">Membrane</keyword>
<keyword evidence="1" id="KW-1133">Transmembrane helix</keyword>
<accession>A0A2R8CJW9</accession>
<organism evidence="2 3">
    <name type="scientific">Kushneria phyllosphaerae</name>
    <dbReference type="NCBI Taxonomy" id="2100822"/>
    <lineage>
        <taxon>Bacteria</taxon>
        <taxon>Pseudomonadati</taxon>
        <taxon>Pseudomonadota</taxon>
        <taxon>Gammaproteobacteria</taxon>
        <taxon>Oceanospirillales</taxon>
        <taxon>Halomonadaceae</taxon>
        <taxon>Kushneria</taxon>
    </lineage>
</organism>
<evidence type="ECO:0000256" key="1">
    <source>
        <dbReference type="SAM" id="Phobius"/>
    </source>
</evidence>
<dbReference type="EMBL" id="ONZI01000001">
    <property type="protein sequence ID" value="SPJ33186.1"/>
    <property type="molecule type" value="Genomic_DNA"/>
</dbReference>
<protein>
    <submittedName>
        <fullName evidence="2">Uncharacterized protein</fullName>
    </submittedName>
</protein>
<feature type="transmembrane region" description="Helical" evidence="1">
    <location>
        <begin position="12"/>
        <end position="34"/>
    </location>
</feature>